<evidence type="ECO:0000313" key="2">
    <source>
        <dbReference type="Proteomes" id="UP000315589"/>
    </source>
</evidence>
<evidence type="ECO:0000313" key="1">
    <source>
        <dbReference type="EMBL" id="TSC93637.1"/>
    </source>
</evidence>
<accession>A0A554LLA1</accession>
<dbReference type="AlphaFoldDB" id="A0A554LLA1"/>
<comment type="caution">
    <text evidence="1">The sequence shown here is derived from an EMBL/GenBank/DDBJ whole genome shotgun (WGS) entry which is preliminary data.</text>
</comment>
<gene>
    <name evidence="1" type="ORF">CEN91_174</name>
</gene>
<name>A0A554LLA1_9BACT</name>
<organism evidence="1 2">
    <name type="scientific">Candidatus Berkelbacteria bacterium Licking1014_85</name>
    <dbReference type="NCBI Taxonomy" id="2017148"/>
    <lineage>
        <taxon>Bacteria</taxon>
        <taxon>Candidatus Berkelbacteria</taxon>
    </lineage>
</organism>
<protein>
    <recommendedName>
        <fullName evidence="3">Helix-turn-helix domain-containing protein</fullName>
    </recommendedName>
</protein>
<sequence>MTQRENILNNYITIPELAKIMNLSRSQVFRKVQAGQISAEKIGNVYFVNREIADSVSGKLAQNDQENITKAVEKTIKDYGEVIKQLGDE</sequence>
<evidence type="ECO:0008006" key="3">
    <source>
        <dbReference type="Google" id="ProtNLM"/>
    </source>
</evidence>
<reference evidence="1 2" key="1">
    <citation type="submission" date="2017-07" db="EMBL/GenBank/DDBJ databases">
        <title>Mechanisms for carbon and nitrogen cycling indicate functional differentiation within the Candidate Phyla Radiation.</title>
        <authorList>
            <person name="Danczak R.E."/>
            <person name="Johnston M.D."/>
            <person name="Kenah C."/>
            <person name="Slattery M."/>
            <person name="Wrighton K.C."/>
            <person name="Wilkins M.J."/>
        </authorList>
    </citation>
    <scope>NUCLEOTIDE SEQUENCE [LARGE SCALE GENOMIC DNA]</scope>
    <source>
        <strain evidence="1">Licking1014_85</strain>
    </source>
</reference>
<dbReference type="EMBL" id="VMGI01000017">
    <property type="protein sequence ID" value="TSC93637.1"/>
    <property type="molecule type" value="Genomic_DNA"/>
</dbReference>
<proteinExistence type="predicted"/>
<dbReference type="Proteomes" id="UP000315589">
    <property type="component" value="Unassembled WGS sequence"/>
</dbReference>